<dbReference type="PANTHER" id="PTHR12526:SF630">
    <property type="entry name" value="GLYCOSYLTRANSFERASE"/>
    <property type="match status" value="1"/>
</dbReference>
<reference evidence="3 4" key="1">
    <citation type="submission" date="2019-01" db="EMBL/GenBank/DDBJ databases">
        <title>Genome sequence of the Antarctic species Gelidibacter gilvus ACAM 158(T).</title>
        <authorList>
            <person name="Bowman J.P."/>
        </authorList>
    </citation>
    <scope>NUCLEOTIDE SEQUENCE [LARGE SCALE GENOMIC DNA]</scope>
    <source>
        <strain evidence="3 4">IC158</strain>
    </source>
</reference>
<feature type="domain" description="Glycosyltransferase subfamily 4-like N-terminal" evidence="2">
    <location>
        <begin position="15"/>
        <end position="175"/>
    </location>
</feature>
<proteinExistence type="predicted"/>
<organism evidence="3 4">
    <name type="scientific">Gelidibacter gilvus</name>
    <dbReference type="NCBI Taxonomy" id="59602"/>
    <lineage>
        <taxon>Bacteria</taxon>
        <taxon>Pseudomonadati</taxon>
        <taxon>Bacteroidota</taxon>
        <taxon>Flavobacteriia</taxon>
        <taxon>Flavobacteriales</taxon>
        <taxon>Flavobacteriaceae</taxon>
        <taxon>Gelidibacter</taxon>
    </lineage>
</organism>
<accession>A0A4V1LMP2</accession>
<dbReference type="EMBL" id="SDDZ01000009">
    <property type="protein sequence ID" value="RXJ45963.1"/>
    <property type="molecule type" value="Genomic_DNA"/>
</dbReference>
<dbReference type="InterPro" id="IPR028098">
    <property type="entry name" value="Glyco_trans_4-like_N"/>
</dbReference>
<comment type="caution">
    <text evidence="3">The sequence shown here is derived from an EMBL/GenBank/DDBJ whole genome shotgun (WGS) entry which is preliminary data.</text>
</comment>
<dbReference type="OrthoDB" id="791981at2"/>
<keyword evidence="4" id="KW-1185">Reference proteome</keyword>
<dbReference type="InterPro" id="IPR001296">
    <property type="entry name" value="Glyco_trans_1"/>
</dbReference>
<dbReference type="Gene3D" id="3.40.50.2000">
    <property type="entry name" value="Glycogen Phosphorylase B"/>
    <property type="match status" value="2"/>
</dbReference>
<dbReference type="Pfam" id="PF13439">
    <property type="entry name" value="Glyco_transf_4"/>
    <property type="match status" value="1"/>
</dbReference>
<evidence type="ECO:0000259" key="2">
    <source>
        <dbReference type="Pfam" id="PF13439"/>
    </source>
</evidence>
<dbReference type="Pfam" id="PF00534">
    <property type="entry name" value="Glycos_transf_1"/>
    <property type="match status" value="1"/>
</dbReference>
<name>A0A4V1LMP2_9FLAO</name>
<evidence type="ECO:0000259" key="1">
    <source>
        <dbReference type="Pfam" id="PF00534"/>
    </source>
</evidence>
<dbReference type="GO" id="GO:0016757">
    <property type="term" value="F:glycosyltransferase activity"/>
    <property type="evidence" value="ECO:0007669"/>
    <property type="project" value="InterPro"/>
</dbReference>
<dbReference type="PANTHER" id="PTHR12526">
    <property type="entry name" value="GLYCOSYLTRANSFERASE"/>
    <property type="match status" value="1"/>
</dbReference>
<evidence type="ECO:0000313" key="4">
    <source>
        <dbReference type="Proteomes" id="UP000289792"/>
    </source>
</evidence>
<feature type="domain" description="Glycosyl transferase family 1" evidence="1">
    <location>
        <begin position="186"/>
        <end position="314"/>
    </location>
</feature>
<sequence length="354" mass="40436">MKKKILFILPTLTAGGAERVISFIAQNINETKYDSKILVTGYKKDAAYVIDSIHVHFLEKKRVLNAVSKIFCYLMKHRPHVVVSSIGHLNTVMGLMSPFFLKTKFIIREASIISLMNQIHSKPIYKKKISIYDILSRSSYKMVDKIVCQSKDMADDFINIYNVKNQNVTIINNPITNLPPLKEINTDSQKPISFLTVGRLSKEKGQLRIIKLLAKLKLPFHYTIIGDGPLKDNILEAIRTNHLENKFTYIPFTNEVSKYMALSDMFLQGSYVEGFPNTVLESCCVGTPVLAFNVPGGTKEIIQHQVNGYLVESEEEYFFYLNNALPFDPQKVRASVETKFDKMNIIKQYESLFD</sequence>
<protein>
    <submittedName>
        <fullName evidence="3">Glycosyltransferase</fullName>
    </submittedName>
</protein>
<dbReference type="RefSeq" id="WP_129018165.1">
    <property type="nucleotide sequence ID" value="NZ_SDDZ01000009.1"/>
</dbReference>
<evidence type="ECO:0000313" key="3">
    <source>
        <dbReference type="EMBL" id="RXJ45963.1"/>
    </source>
</evidence>
<dbReference type="Proteomes" id="UP000289792">
    <property type="component" value="Unassembled WGS sequence"/>
</dbReference>
<keyword evidence="3" id="KW-0808">Transferase</keyword>
<dbReference type="SUPFAM" id="SSF53756">
    <property type="entry name" value="UDP-Glycosyltransferase/glycogen phosphorylase"/>
    <property type="match status" value="1"/>
</dbReference>
<gene>
    <name evidence="3" type="ORF">ESZ48_14205</name>
</gene>
<dbReference type="CDD" id="cd03811">
    <property type="entry name" value="GT4_GT28_WabH-like"/>
    <property type="match status" value="1"/>
</dbReference>
<dbReference type="AlphaFoldDB" id="A0A4V1LMP2"/>